<evidence type="ECO:0000313" key="2">
    <source>
        <dbReference type="Proteomes" id="UP001066276"/>
    </source>
</evidence>
<name>A0AAV7RC06_PLEWA</name>
<reference evidence="1" key="1">
    <citation type="journal article" date="2022" name="bioRxiv">
        <title>Sequencing and chromosome-scale assembly of the giantPleurodeles waltlgenome.</title>
        <authorList>
            <person name="Brown T."/>
            <person name="Elewa A."/>
            <person name="Iarovenko S."/>
            <person name="Subramanian E."/>
            <person name="Araus A.J."/>
            <person name="Petzold A."/>
            <person name="Susuki M."/>
            <person name="Suzuki K.-i.T."/>
            <person name="Hayashi T."/>
            <person name="Toyoda A."/>
            <person name="Oliveira C."/>
            <person name="Osipova E."/>
            <person name="Leigh N.D."/>
            <person name="Simon A."/>
            <person name="Yun M.H."/>
        </authorList>
    </citation>
    <scope>NUCLEOTIDE SEQUENCE</scope>
    <source>
        <strain evidence="1">20211129_DDA</strain>
        <tissue evidence="1">Liver</tissue>
    </source>
</reference>
<accession>A0AAV7RC06</accession>
<organism evidence="1 2">
    <name type="scientific">Pleurodeles waltl</name>
    <name type="common">Iberian ribbed newt</name>
    <dbReference type="NCBI Taxonomy" id="8319"/>
    <lineage>
        <taxon>Eukaryota</taxon>
        <taxon>Metazoa</taxon>
        <taxon>Chordata</taxon>
        <taxon>Craniata</taxon>
        <taxon>Vertebrata</taxon>
        <taxon>Euteleostomi</taxon>
        <taxon>Amphibia</taxon>
        <taxon>Batrachia</taxon>
        <taxon>Caudata</taxon>
        <taxon>Salamandroidea</taxon>
        <taxon>Salamandridae</taxon>
        <taxon>Pleurodelinae</taxon>
        <taxon>Pleurodeles</taxon>
    </lineage>
</organism>
<sequence>VLWSLENGRWIPEEPYELSSHFPAAPAYVVKAQLRIIRVLHFNRDVAKTIYNS</sequence>
<comment type="caution">
    <text evidence="1">The sequence shown here is derived from an EMBL/GenBank/DDBJ whole genome shotgun (WGS) entry which is preliminary data.</text>
</comment>
<dbReference type="Proteomes" id="UP001066276">
    <property type="component" value="Chromosome 5"/>
</dbReference>
<gene>
    <name evidence="1" type="ORF">NDU88_003130</name>
</gene>
<keyword evidence="2" id="KW-1185">Reference proteome</keyword>
<dbReference type="AlphaFoldDB" id="A0AAV7RC06"/>
<dbReference type="EMBL" id="JANPWB010000009">
    <property type="protein sequence ID" value="KAJ1150336.1"/>
    <property type="molecule type" value="Genomic_DNA"/>
</dbReference>
<protein>
    <submittedName>
        <fullName evidence="1">Uncharacterized protein</fullName>
    </submittedName>
</protein>
<evidence type="ECO:0000313" key="1">
    <source>
        <dbReference type="EMBL" id="KAJ1150336.1"/>
    </source>
</evidence>
<proteinExistence type="predicted"/>
<feature type="non-terminal residue" evidence="1">
    <location>
        <position position="1"/>
    </location>
</feature>
<feature type="non-terminal residue" evidence="1">
    <location>
        <position position="53"/>
    </location>
</feature>